<protein>
    <recommendedName>
        <fullName evidence="18">Virulence sensor protein BvgS</fullName>
        <ecNumber evidence="3">2.7.13.3</ecNumber>
    </recommendedName>
</protein>
<dbReference type="OrthoDB" id="5290456at2"/>
<keyword evidence="16 22" id="KW-0472">Membrane</keyword>
<organism evidence="28 29">
    <name type="scientific">Pseudaquabacterium pictum</name>
    <dbReference type="NCBI Taxonomy" id="2315236"/>
    <lineage>
        <taxon>Bacteria</taxon>
        <taxon>Pseudomonadati</taxon>
        <taxon>Pseudomonadota</taxon>
        <taxon>Betaproteobacteria</taxon>
        <taxon>Burkholderiales</taxon>
        <taxon>Sphaerotilaceae</taxon>
        <taxon>Pseudaquabacterium</taxon>
    </lineage>
</organism>
<dbReference type="InterPro" id="IPR036890">
    <property type="entry name" value="HATPase_C_sf"/>
</dbReference>
<dbReference type="InterPro" id="IPR036097">
    <property type="entry name" value="HisK_dim/P_sf"/>
</dbReference>
<dbReference type="CDD" id="cd16922">
    <property type="entry name" value="HATPase_EvgS-ArcB-TorS-like"/>
    <property type="match status" value="1"/>
</dbReference>
<dbReference type="Gene3D" id="3.30.450.20">
    <property type="entry name" value="PAS domain"/>
    <property type="match status" value="5"/>
</dbReference>
<dbReference type="InterPro" id="IPR033479">
    <property type="entry name" value="dCache_1"/>
</dbReference>
<dbReference type="PANTHER" id="PTHR43047">
    <property type="entry name" value="TWO-COMPONENT HISTIDINE PROTEIN KINASE"/>
    <property type="match status" value="1"/>
</dbReference>
<dbReference type="InterPro" id="IPR008207">
    <property type="entry name" value="Sig_transdc_His_kin_Hpt_dom"/>
</dbReference>
<feature type="domain" description="Response regulatory" evidence="24">
    <location>
        <begin position="996"/>
        <end position="1112"/>
    </location>
</feature>
<feature type="domain" description="PAS" evidence="25">
    <location>
        <begin position="336"/>
        <end position="381"/>
    </location>
</feature>
<dbReference type="GO" id="GO:0006355">
    <property type="term" value="P:regulation of DNA-templated transcription"/>
    <property type="evidence" value="ECO:0007669"/>
    <property type="project" value="InterPro"/>
</dbReference>
<dbReference type="AlphaFoldDB" id="A0A480AV43"/>
<dbReference type="PROSITE" id="PS50112">
    <property type="entry name" value="PAS"/>
    <property type="match status" value="2"/>
</dbReference>
<dbReference type="SUPFAM" id="SSF55785">
    <property type="entry name" value="PYP-like sensor domain (PAS domain)"/>
    <property type="match status" value="3"/>
</dbReference>
<evidence type="ECO:0000256" key="4">
    <source>
        <dbReference type="ARBA" id="ARBA00022475"/>
    </source>
</evidence>
<feature type="domain" description="PAC" evidence="26">
    <location>
        <begin position="405"/>
        <end position="461"/>
    </location>
</feature>
<gene>
    <name evidence="28" type="ORF">AQPW35_27360</name>
</gene>
<dbReference type="InterPro" id="IPR005467">
    <property type="entry name" value="His_kinase_dom"/>
</dbReference>
<evidence type="ECO:0000256" key="9">
    <source>
        <dbReference type="ARBA" id="ARBA00022729"/>
    </source>
</evidence>
<dbReference type="PROSITE" id="PS50110">
    <property type="entry name" value="RESPONSE_REGULATORY"/>
    <property type="match status" value="1"/>
</dbReference>
<dbReference type="SUPFAM" id="SSF52172">
    <property type="entry name" value="CheY-like"/>
    <property type="match status" value="1"/>
</dbReference>
<dbReference type="InterPro" id="IPR003594">
    <property type="entry name" value="HATPase_dom"/>
</dbReference>
<feature type="region of interest" description="Disordered" evidence="21">
    <location>
        <begin position="1123"/>
        <end position="1145"/>
    </location>
</feature>
<keyword evidence="12" id="KW-0067">ATP-binding</keyword>
<dbReference type="Pfam" id="PF01627">
    <property type="entry name" value="Hpt"/>
    <property type="match status" value="1"/>
</dbReference>
<keyword evidence="6 20" id="KW-0597">Phosphoprotein</keyword>
<feature type="domain" description="Histidine kinase" evidence="23">
    <location>
        <begin position="748"/>
        <end position="968"/>
    </location>
</feature>
<dbReference type="SUPFAM" id="SSF47384">
    <property type="entry name" value="Homodimeric domain of signal transducing histidine kinase"/>
    <property type="match status" value="1"/>
</dbReference>
<evidence type="ECO:0000256" key="16">
    <source>
        <dbReference type="ARBA" id="ARBA00023136"/>
    </source>
</evidence>
<dbReference type="SUPFAM" id="SSF55874">
    <property type="entry name" value="ATPase domain of HSP90 chaperone/DNA topoisomerase II/histidine kinase"/>
    <property type="match status" value="1"/>
</dbReference>
<dbReference type="InterPro" id="IPR000700">
    <property type="entry name" value="PAS-assoc_C"/>
</dbReference>
<evidence type="ECO:0000256" key="14">
    <source>
        <dbReference type="ARBA" id="ARBA00023012"/>
    </source>
</evidence>
<dbReference type="SMART" id="SM00086">
    <property type="entry name" value="PAC"/>
    <property type="match status" value="3"/>
</dbReference>
<name>A0A480AV43_9BURK</name>
<evidence type="ECO:0000256" key="21">
    <source>
        <dbReference type="SAM" id="MobiDB-lite"/>
    </source>
</evidence>
<dbReference type="InterPro" id="IPR011006">
    <property type="entry name" value="CheY-like_superfamily"/>
</dbReference>
<feature type="transmembrane region" description="Helical" evidence="22">
    <location>
        <begin position="23"/>
        <end position="42"/>
    </location>
</feature>
<dbReference type="Gene3D" id="1.20.120.160">
    <property type="entry name" value="HPT domain"/>
    <property type="match status" value="1"/>
</dbReference>
<feature type="compositionally biased region" description="Pro residues" evidence="21">
    <location>
        <begin position="1132"/>
        <end position="1142"/>
    </location>
</feature>
<dbReference type="PROSITE" id="PS50109">
    <property type="entry name" value="HIS_KIN"/>
    <property type="match status" value="1"/>
</dbReference>
<dbReference type="InterPro" id="IPR013655">
    <property type="entry name" value="PAS_fold_3"/>
</dbReference>
<evidence type="ECO:0000256" key="7">
    <source>
        <dbReference type="ARBA" id="ARBA00022679"/>
    </source>
</evidence>
<dbReference type="Pfam" id="PF02518">
    <property type="entry name" value="HATPase_c"/>
    <property type="match status" value="1"/>
</dbReference>
<keyword evidence="29" id="KW-1185">Reference proteome</keyword>
<dbReference type="GO" id="GO:0000155">
    <property type="term" value="F:phosphorelay sensor kinase activity"/>
    <property type="evidence" value="ECO:0007669"/>
    <property type="project" value="InterPro"/>
</dbReference>
<dbReference type="Gene3D" id="1.10.287.130">
    <property type="match status" value="1"/>
</dbReference>
<dbReference type="PROSITE" id="PS50894">
    <property type="entry name" value="HPT"/>
    <property type="match status" value="1"/>
</dbReference>
<dbReference type="InterPro" id="IPR036641">
    <property type="entry name" value="HPT_dom_sf"/>
</dbReference>
<dbReference type="SMART" id="SM00091">
    <property type="entry name" value="PAS"/>
    <property type="match status" value="3"/>
</dbReference>
<proteinExistence type="predicted"/>
<evidence type="ECO:0000256" key="17">
    <source>
        <dbReference type="ARBA" id="ARBA00058004"/>
    </source>
</evidence>
<evidence type="ECO:0000256" key="10">
    <source>
        <dbReference type="ARBA" id="ARBA00022741"/>
    </source>
</evidence>
<keyword evidence="4" id="KW-1003">Cell membrane</keyword>
<dbReference type="CDD" id="cd00130">
    <property type="entry name" value="PAS"/>
    <property type="match status" value="2"/>
</dbReference>
<dbReference type="GO" id="GO:0005524">
    <property type="term" value="F:ATP binding"/>
    <property type="evidence" value="ECO:0007669"/>
    <property type="project" value="UniProtKB-KW"/>
</dbReference>
<feature type="domain" description="PAC" evidence="26">
    <location>
        <begin position="531"/>
        <end position="583"/>
    </location>
</feature>
<evidence type="ECO:0000256" key="18">
    <source>
        <dbReference type="ARBA" id="ARBA00070152"/>
    </source>
</evidence>
<evidence type="ECO:0000259" key="23">
    <source>
        <dbReference type="PROSITE" id="PS50109"/>
    </source>
</evidence>
<keyword evidence="8 22" id="KW-0812">Transmembrane</keyword>
<evidence type="ECO:0000256" key="6">
    <source>
        <dbReference type="ARBA" id="ARBA00022553"/>
    </source>
</evidence>
<keyword evidence="10" id="KW-0547">Nucleotide-binding</keyword>
<dbReference type="SMART" id="SM00388">
    <property type="entry name" value="HisKA"/>
    <property type="match status" value="1"/>
</dbReference>
<dbReference type="SMART" id="SM00448">
    <property type="entry name" value="REC"/>
    <property type="match status" value="1"/>
</dbReference>
<comment type="caution">
    <text evidence="28">The sequence shown here is derived from an EMBL/GenBank/DDBJ whole genome shotgun (WGS) entry which is preliminary data.</text>
</comment>
<dbReference type="Pfam" id="PF00072">
    <property type="entry name" value="Response_reg"/>
    <property type="match status" value="1"/>
</dbReference>
<evidence type="ECO:0000256" key="20">
    <source>
        <dbReference type="PROSITE-ProRule" id="PRU00169"/>
    </source>
</evidence>
<evidence type="ECO:0000256" key="2">
    <source>
        <dbReference type="ARBA" id="ARBA00004429"/>
    </source>
</evidence>
<evidence type="ECO:0000256" key="22">
    <source>
        <dbReference type="SAM" id="Phobius"/>
    </source>
</evidence>
<dbReference type="Pfam" id="PF08447">
    <property type="entry name" value="PAS_3"/>
    <property type="match status" value="1"/>
</dbReference>
<evidence type="ECO:0000256" key="13">
    <source>
        <dbReference type="ARBA" id="ARBA00022989"/>
    </source>
</evidence>
<dbReference type="CDD" id="cd00082">
    <property type="entry name" value="HisKA"/>
    <property type="match status" value="1"/>
</dbReference>
<feature type="modified residue" description="4-aspartylphosphate" evidence="20">
    <location>
        <position position="1045"/>
    </location>
</feature>
<evidence type="ECO:0000259" key="24">
    <source>
        <dbReference type="PROSITE" id="PS50110"/>
    </source>
</evidence>
<dbReference type="Pfam" id="PF00512">
    <property type="entry name" value="HisKA"/>
    <property type="match status" value="1"/>
</dbReference>
<evidence type="ECO:0000256" key="3">
    <source>
        <dbReference type="ARBA" id="ARBA00012438"/>
    </source>
</evidence>
<dbReference type="RefSeq" id="WP_137733386.1">
    <property type="nucleotide sequence ID" value="NZ_BJCL01000006.1"/>
</dbReference>
<dbReference type="PANTHER" id="PTHR43047:SF78">
    <property type="entry name" value="SENSORY_REGULATORY PROTEIN RPFC"/>
    <property type="match status" value="1"/>
</dbReference>
<evidence type="ECO:0000259" key="27">
    <source>
        <dbReference type="PROSITE" id="PS50894"/>
    </source>
</evidence>
<sequence>MPPLVPRPPPAAERPNRRVRVPLLLWALVPALAVVALAAYAVQSGRALHERRAELLTQNLANALHHSVASDIEKLDIALVMLADQAQQQLAGRGLDLAALGRTLQAQVQRHPELGGIRIVDASGTTLVGENIPGQPPLNFADRDWFLQQRDNTGGSLVMSAPLRNKLEAAWVVSFSRRITDAQGRFAGVVSAALPLDVLQQQLRAVDVGPNGVVMLRDREHRMLVRHTSEAGPAVMSVGSREMPAVLRQAMDSGAVQATVQNVPTPDGFVRTISFSTIANAPLRVVVALAEQDYLADWHRERRLVAAATGAFLLLYGTGLALLWRASVRERHARQRLRLLADAFEHAGEAISMTDTAHRIIDVNPAFERLHGWSAEELIGREIQPLRIDPPGQAVDDDIREALTTTGSWRGERLGRHRDGHTFPLWVTVTAVRDRHGQLVRHIGSAIDITDRKRDTDRLAISHQALQAINQGVVIANPLQDITETNGAFCRITGYSEAQVLGRNCRFLQGPGTDRAMVAQMRQAIDGRTEFFGEVLNYRQDGEPFWNELSIAPVFGADGQLIHFISTMRDVTERRQAAQALLAAQQGLQEALRVARAGSYHLDTTTGRWTSSETLDAILGIDASYVRDVQHWGALMAPGHEARVARHYSDVLARHDARFDLEYEIIRPSDGGRRWLHALGQVTRDDQGRPLAVSGLIQDISERKATALELERHRAHLEELVALRTQELDAARLQAEQANRAKSDFLANMSHEIRTPMNAIIGLNYLLRRDGSTPEQAARLDKIDSAGQHLLAIVNDILDLSKIEAGRVQLEHGNFHLSAVLDHVQSIIAESARAKGLQVQVQRGEVPGWLRGDATRLRQALLNLASNAVKFTEHGSVTLQTELLDSNDDLLRLRFWVHDTGIGIAPDQQARLFVPFEQADHTISRRYGGTGLGLVITRRLAELMGGDAGVTSTPGLGSSFWFTACLQRGHGPMPVQSAPLAASAEQQLRERHRGARVLLAEDNAVNREVVLAMLHAVHLAVDVAVDGADAVAQAAVGQQDLVLMDMQMPGMDGLEATRAIRALPGWAQRPILALTANAFDEDRLACSVAGMDDFIAKPLDVDLLYAALLKWLDAAGATAAVPPSEALQPQPWQAPLPPPAPPGAAAQRLADLPGLDMVRGVALLRGRSDKYVALLRRFVDWHAMDATRIAQALQRGEMAQVRQLAHALYGAASTLGADAIAAAARHLERPDLPAGAAGAEAAQQAALDALRAGLAGLAQALDETPATAATAETVA</sequence>
<dbReference type="InterPro" id="IPR013767">
    <property type="entry name" value="PAS_fold"/>
</dbReference>
<dbReference type="Pfam" id="PF13426">
    <property type="entry name" value="PAS_9"/>
    <property type="match status" value="1"/>
</dbReference>
<evidence type="ECO:0000256" key="19">
    <source>
        <dbReference type="PROSITE-ProRule" id="PRU00110"/>
    </source>
</evidence>
<dbReference type="CDD" id="cd17546">
    <property type="entry name" value="REC_hyHK_CKI1_RcsC-like"/>
    <property type="match status" value="1"/>
</dbReference>
<accession>A0A480AV43</accession>
<dbReference type="InterPro" id="IPR035965">
    <property type="entry name" value="PAS-like_dom_sf"/>
</dbReference>
<keyword evidence="5" id="KW-0997">Cell inner membrane</keyword>
<reference evidence="29" key="1">
    <citation type="submission" date="2019-03" db="EMBL/GenBank/DDBJ databases">
        <title>Aquabacterium pictum sp.nov., the first bacteriochlorophyll a-containing freshwater bacterium in the genus Aquabacterium of the class Betaproteobacteria.</title>
        <authorList>
            <person name="Hirose S."/>
            <person name="Tank M."/>
            <person name="Hara E."/>
            <person name="Tamaki H."/>
            <person name="Takaichi S."/>
            <person name="Haruta S."/>
            <person name="Hanada S."/>
        </authorList>
    </citation>
    <scope>NUCLEOTIDE SEQUENCE [LARGE SCALE GENOMIC DNA]</scope>
    <source>
        <strain evidence="29">W35</strain>
    </source>
</reference>
<feature type="transmembrane region" description="Helical" evidence="22">
    <location>
        <begin position="304"/>
        <end position="324"/>
    </location>
</feature>
<keyword evidence="11" id="KW-0418">Kinase</keyword>
<dbReference type="SUPFAM" id="SSF47226">
    <property type="entry name" value="Histidine-containing phosphotransfer domain, HPT domain"/>
    <property type="match status" value="1"/>
</dbReference>
<keyword evidence="13 22" id="KW-1133">Transmembrane helix</keyword>
<dbReference type="Pfam" id="PF00989">
    <property type="entry name" value="PAS"/>
    <property type="match status" value="1"/>
</dbReference>
<keyword evidence="15" id="KW-0843">Virulence</keyword>
<dbReference type="Gene3D" id="3.30.565.10">
    <property type="entry name" value="Histidine kinase-like ATPase, C-terminal domain"/>
    <property type="match status" value="1"/>
</dbReference>
<comment type="subcellular location">
    <subcellularLocation>
        <location evidence="2">Cell inner membrane</location>
        <topology evidence="2">Multi-pass membrane protein</topology>
    </subcellularLocation>
</comment>
<feature type="domain" description="HPt" evidence="27">
    <location>
        <begin position="1167"/>
        <end position="1264"/>
    </location>
</feature>
<dbReference type="NCBIfam" id="TIGR00229">
    <property type="entry name" value="sensory_box"/>
    <property type="match status" value="3"/>
</dbReference>
<dbReference type="FunFam" id="3.30.565.10:FF:000010">
    <property type="entry name" value="Sensor histidine kinase RcsC"/>
    <property type="match status" value="1"/>
</dbReference>
<dbReference type="SMART" id="SM00387">
    <property type="entry name" value="HATPase_c"/>
    <property type="match status" value="1"/>
</dbReference>
<dbReference type="FunFam" id="1.10.287.130:FF:000004">
    <property type="entry name" value="Ethylene receptor 1"/>
    <property type="match status" value="1"/>
</dbReference>
<keyword evidence="14" id="KW-0902">Two-component regulatory system</keyword>
<evidence type="ECO:0000313" key="29">
    <source>
        <dbReference type="Proteomes" id="UP000301751"/>
    </source>
</evidence>
<feature type="domain" description="PAS" evidence="25">
    <location>
        <begin position="464"/>
        <end position="528"/>
    </location>
</feature>
<dbReference type="CDD" id="cd12915">
    <property type="entry name" value="PDC2_DGC_like"/>
    <property type="match status" value="1"/>
</dbReference>
<dbReference type="InterPro" id="IPR001789">
    <property type="entry name" value="Sig_transdc_resp-reg_receiver"/>
</dbReference>
<dbReference type="EC" id="2.7.13.3" evidence="3"/>
<dbReference type="PRINTS" id="PR00344">
    <property type="entry name" value="BCTRLSENSOR"/>
</dbReference>
<dbReference type="CDD" id="cd12914">
    <property type="entry name" value="PDC1_DGC_like"/>
    <property type="match status" value="1"/>
</dbReference>
<dbReference type="Pfam" id="PF02743">
    <property type="entry name" value="dCache_1"/>
    <property type="match status" value="1"/>
</dbReference>
<dbReference type="InterPro" id="IPR000014">
    <property type="entry name" value="PAS"/>
</dbReference>
<evidence type="ECO:0000256" key="15">
    <source>
        <dbReference type="ARBA" id="ARBA00023026"/>
    </source>
</evidence>
<comment type="catalytic activity">
    <reaction evidence="1">
        <text>ATP + protein L-histidine = ADP + protein N-phospho-L-histidine.</text>
        <dbReference type="EC" id="2.7.13.3"/>
    </reaction>
</comment>
<evidence type="ECO:0000256" key="5">
    <source>
        <dbReference type="ARBA" id="ARBA00022519"/>
    </source>
</evidence>
<keyword evidence="9" id="KW-0732">Signal</keyword>
<evidence type="ECO:0000256" key="8">
    <source>
        <dbReference type="ARBA" id="ARBA00022692"/>
    </source>
</evidence>
<dbReference type="InterPro" id="IPR003661">
    <property type="entry name" value="HisK_dim/P_dom"/>
</dbReference>
<dbReference type="GO" id="GO:0005886">
    <property type="term" value="C:plasma membrane"/>
    <property type="evidence" value="ECO:0007669"/>
    <property type="project" value="UniProtKB-SubCell"/>
</dbReference>
<dbReference type="PROSITE" id="PS50113">
    <property type="entry name" value="PAC"/>
    <property type="match status" value="3"/>
</dbReference>
<evidence type="ECO:0000256" key="11">
    <source>
        <dbReference type="ARBA" id="ARBA00022777"/>
    </source>
</evidence>
<feature type="domain" description="PAC" evidence="26">
    <location>
        <begin position="659"/>
        <end position="712"/>
    </location>
</feature>
<dbReference type="EMBL" id="BJCL01000006">
    <property type="protein sequence ID" value="GCL63655.1"/>
    <property type="molecule type" value="Genomic_DNA"/>
</dbReference>
<dbReference type="InterPro" id="IPR001610">
    <property type="entry name" value="PAC"/>
</dbReference>
<evidence type="ECO:0000259" key="26">
    <source>
        <dbReference type="PROSITE" id="PS50113"/>
    </source>
</evidence>
<keyword evidence="7" id="KW-0808">Transferase</keyword>
<evidence type="ECO:0000256" key="1">
    <source>
        <dbReference type="ARBA" id="ARBA00000085"/>
    </source>
</evidence>
<evidence type="ECO:0000259" key="25">
    <source>
        <dbReference type="PROSITE" id="PS50112"/>
    </source>
</evidence>
<dbReference type="InterPro" id="IPR004358">
    <property type="entry name" value="Sig_transdc_His_kin-like_C"/>
</dbReference>
<evidence type="ECO:0000313" key="28">
    <source>
        <dbReference type="EMBL" id="GCL63655.1"/>
    </source>
</evidence>
<comment type="function">
    <text evidence="17">Member of the two-component regulatory system BvgS/BvgA. Phosphorylates BvgA via a four-step phosphorelay in response to environmental signals.</text>
</comment>
<feature type="modified residue" description="Phosphohistidine" evidence="19">
    <location>
        <position position="1206"/>
    </location>
</feature>
<dbReference type="Proteomes" id="UP000301751">
    <property type="component" value="Unassembled WGS sequence"/>
</dbReference>
<evidence type="ECO:0000256" key="12">
    <source>
        <dbReference type="ARBA" id="ARBA00022840"/>
    </source>
</evidence>
<dbReference type="Gene3D" id="3.40.50.2300">
    <property type="match status" value="1"/>
</dbReference>